<dbReference type="PANTHER" id="PTHR28650">
    <property type="entry name" value="PHOSPHATIDYLINOSITOL-GLYCAN BIOSYNTHESIS CLASS X PROTEIN"/>
    <property type="match status" value="1"/>
</dbReference>
<evidence type="ECO:0000313" key="2">
    <source>
        <dbReference type="Proteomes" id="UP001214603"/>
    </source>
</evidence>
<dbReference type="InterPro" id="IPR040039">
    <property type="entry name" value="PIGX"/>
</dbReference>
<evidence type="ECO:0008006" key="3">
    <source>
        <dbReference type="Google" id="ProtNLM"/>
    </source>
</evidence>
<reference evidence="1" key="1">
    <citation type="submission" date="2023-03" db="EMBL/GenBank/DDBJ databases">
        <title>Mating type loci evolution in Malassezia.</title>
        <authorList>
            <person name="Coelho M.A."/>
        </authorList>
    </citation>
    <scope>NUCLEOTIDE SEQUENCE</scope>
    <source>
        <strain evidence="1">CBS 7876</strain>
    </source>
</reference>
<proteinExistence type="predicted"/>
<evidence type="ECO:0000313" key="1">
    <source>
        <dbReference type="EMBL" id="WFD02250.1"/>
    </source>
</evidence>
<dbReference type="GO" id="GO:0016020">
    <property type="term" value="C:membrane"/>
    <property type="evidence" value="ECO:0007669"/>
    <property type="project" value="GOC"/>
</dbReference>
<gene>
    <name evidence="1" type="ORF">MOBT1_000931</name>
</gene>
<keyword evidence="2" id="KW-1185">Reference proteome</keyword>
<sequence>MNPPVQYGFEARGSYAPRLVVRIPAALTRTDQCSVYVLAPLPPGVYFDPYTARVEHTEPVRAAQALGPVELEKPVGWAADGAFEDEVQRTWWERGDDHNIALAEKASRLGTLCHGAVCEHTAVLLELAPRSEDMRATQVHVPLHVRYYPARAPTAPPAAPAPGASVWERLVSPIFTRWSAQQYDDVPLTLDGPVVFAACDAAPDALLWEPAEPADLLHGHHAHLRGELAALLAPGARALFTPSVRAVADTEVTAAVPVGNVTLYPAVLLLTLVAVLWSTRAVVHSVRRAVAAA</sequence>
<dbReference type="AlphaFoldDB" id="A0AAF0DZ58"/>
<dbReference type="GO" id="GO:0006506">
    <property type="term" value="P:GPI anchor biosynthetic process"/>
    <property type="evidence" value="ECO:0007669"/>
    <property type="project" value="InterPro"/>
</dbReference>
<accession>A0AAF0DZ58</accession>
<dbReference type="EMBL" id="CP119934">
    <property type="protein sequence ID" value="WFD02250.1"/>
    <property type="molecule type" value="Genomic_DNA"/>
</dbReference>
<dbReference type="Proteomes" id="UP001214603">
    <property type="component" value="Chromosome 1"/>
</dbReference>
<name>A0AAF0DZ58_9BASI</name>
<organism evidence="1 2">
    <name type="scientific">Malassezia obtusa</name>
    <dbReference type="NCBI Taxonomy" id="76774"/>
    <lineage>
        <taxon>Eukaryota</taxon>
        <taxon>Fungi</taxon>
        <taxon>Dikarya</taxon>
        <taxon>Basidiomycota</taxon>
        <taxon>Ustilaginomycotina</taxon>
        <taxon>Malasseziomycetes</taxon>
        <taxon>Malasseziales</taxon>
        <taxon>Malasseziaceae</taxon>
        <taxon>Malassezia</taxon>
    </lineage>
</organism>
<protein>
    <recommendedName>
        <fullName evidence="3">Protein PBN1</fullName>
    </recommendedName>
</protein>
<dbReference type="PANTHER" id="PTHR28650:SF1">
    <property type="entry name" value="PHOSPHATIDYLINOSITOL-GLYCAN BIOSYNTHESIS CLASS X PROTEIN"/>
    <property type="match status" value="1"/>
</dbReference>